<feature type="domain" description="EAL" evidence="4">
    <location>
        <begin position="503"/>
        <end position="757"/>
    </location>
</feature>
<dbReference type="CDD" id="cd01948">
    <property type="entry name" value="EAL"/>
    <property type="match status" value="1"/>
</dbReference>
<feature type="domain" description="PAS" evidence="2">
    <location>
        <begin position="78"/>
        <end position="148"/>
    </location>
</feature>
<dbReference type="Pfam" id="PF08448">
    <property type="entry name" value="PAS_4"/>
    <property type="match status" value="1"/>
</dbReference>
<evidence type="ECO:0000313" key="8">
    <source>
        <dbReference type="Proteomes" id="UP000187323"/>
    </source>
</evidence>
<evidence type="ECO:0000259" key="4">
    <source>
        <dbReference type="PROSITE" id="PS50883"/>
    </source>
</evidence>
<evidence type="ECO:0000313" key="9">
    <source>
        <dbReference type="Proteomes" id="UP000187439"/>
    </source>
</evidence>
<dbReference type="InterPro" id="IPR035965">
    <property type="entry name" value="PAS-like_dom_sf"/>
</dbReference>
<dbReference type="InterPro" id="IPR000160">
    <property type="entry name" value="GGDEF_dom"/>
</dbReference>
<dbReference type="FunFam" id="3.30.70.270:FF:000001">
    <property type="entry name" value="Diguanylate cyclase domain protein"/>
    <property type="match status" value="1"/>
</dbReference>
<dbReference type="PROSITE" id="PS50112">
    <property type="entry name" value="PAS"/>
    <property type="match status" value="2"/>
</dbReference>
<dbReference type="Pfam" id="PF00563">
    <property type="entry name" value="EAL"/>
    <property type="match status" value="1"/>
</dbReference>
<evidence type="ECO:0000256" key="1">
    <source>
        <dbReference type="SAM" id="Phobius"/>
    </source>
</evidence>
<keyword evidence="1" id="KW-0472">Membrane</keyword>
<dbReference type="RefSeq" id="WP_076119663.1">
    <property type="nucleotide sequence ID" value="NZ_MPTC01000011.1"/>
</dbReference>
<dbReference type="InterPro" id="IPR000014">
    <property type="entry name" value="PAS"/>
</dbReference>
<dbReference type="Gene3D" id="3.30.450.20">
    <property type="entry name" value="PAS domain"/>
    <property type="match status" value="2"/>
</dbReference>
<dbReference type="Pfam" id="PF13426">
    <property type="entry name" value="PAS_9"/>
    <property type="match status" value="1"/>
</dbReference>
<proteinExistence type="predicted"/>
<feature type="domain" description="PAS" evidence="2">
    <location>
        <begin position="206"/>
        <end position="251"/>
    </location>
</feature>
<sequence length="762" mass="86552">MEKHVDTRRKKEDTIISVRIVAIHMLLACLLLLGFKFGLSSLLPGTVAIFATSGILYFTIRRNLSSIRLQDAANWEMEEKKIKATLESIQDGYYEADPSCHLLVYNQSLVDILGVSVQEMAGRKMTDFMGPDDKTRLKQTYQWVAHTGTAVNCVEWEVVRRDGTRKSVEGSIVLIPGTEDSNPLGFRGIIRDITERKDSQRMLEESRHRYQSLFDHNPDLVCSFDMEGKLTTINPATEALIGYSSNQLLGRVCDHLIASRNITEYLRYYVRAKRGTSSSFELPIRHKRGHVVDLQVRLVPIIIDRNNVGVYAIGKDITEHKQSEETINHMAYHDPLTDLPNRRLFMDHLSIGLEHASRNFHNLAVMFLDLDRFKYINDSLGHSFGDRLLQTVADRLKQCMGQAGTISRLGGDEFTILLPFVTSENLIIEKASAIIDAINIPIIIDGHECLVTTSIGISVYPEDGKDVQTLMMNADSAMYRAKESHRNSYEFFSPAMSAQATARLTAEQELRKALERNELFLVYQPQLHFASGQVTGAEALIRWQHPKRGLVPPSEFIPLAEETGMIVPIGEWVLRTACRQNKVWQDVGYSPMRVAVNLSVYQFNQADIVQKVKEILQETRLNPQWLELELTESIAMQNAERVVMTLEELKNLGIQISIDDFGTGYSSLSYLRRFPVDRLKIDRSFVSDITERENEAVIAASIIAMAHSLKLDVIAEGVETEKQFEFLKTKGCHVMQGYYFCKPLPAESFWQSVRTQKDYNES</sequence>
<keyword evidence="1" id="KW-1133">Transmembrane helix</keyword>
<dbReference type="CDD" id="cd00130">
    <property type="entry name" value="PAS"/>
    <property type="match status" value="2"/>
</dbReference>
<feature type="domain" description="GGDEF" evidence="5">
    <location>
        <begin position="361"/>
        <end position="494"/>
    </location>
</feature>
<dbReference type="SMART" id="SM00267">
    <property type="entry name" value="GGDEF"/>
    <property type="match status" value="1"/>
</dbReference>
<organism evidence="6 9">
    <name type="scientific">Paenibacillus odorifer</name>
    <dbReference type="NCBI Taxonomy" id="189426"/>
    <lineage>
        <taxon>Bacteria</taxon>
        <taxon>Bacillati</taxon>
        <taxon>Bacillota</taxon>
        <taxon>Bacilli</taxon>
        <taxon>Bacillales</taxon>
        <taxon>Paenibacillaceae</taxon>
        <taxon>Paenibacillus</taxon>
    </lineage>
</organism>
<evidence type="ECO:0000313" key="6">
    <source>
        <dbReference type="EMBL" id="OMD40070.1"/>
    </source>
</evidence>
<dbReference type="SMART" id="SM00052">
    <property type="entry name" value="EAL"/>
    <property type="match status" value="1"/>
</dbReference>
<dbReference type="NCBIfam" id="TIGR00229">
    <property type="entry name" value="sensory_box"/>
    <property type="match status" value="2"/>
</dbReference>
<comment type="caution">
    <text evidence="6">The sequence shown here is derived from an EMBL/GenBank/DDBJ whole genome shotgun (WGS) entry which is preliminary data.</text>
</comment>
<dbReference type="PANTHER" id="PTHR44757:SF2">
    <property type="entry name" value="BIOFILM ARCHITECTURE MAINTENANCE PROTEIN MBAA"/>
    <property type="match status" value="1"/>
</dbReference>
<dbReference type="InterPro" id="IPR052155">
    <property type="entry name" value="Biofilm_reg_signaling"/>
</dbReference>
<evidence type="ECO:0008006" key="10">
    <source>
        <dbReference type="Google" id="ProtNLM"/>
    </source>
</evidence>
<gene>
    <name evidence="7" type="ORF">BSK47_14680</name>
    <name evidence="6" type="ORF">BSK52_14340</name>
</gene>
<feature type="domain" description="PAC" evidence="3">
    <location>
        <begin position="152"/>
        <end position="205"/>
    </location>
</feature>
<dbReference type="PROSITE" id="PS50887">
    <property type="entry name" value="GGDEF"/>
    <property type="match status" value="1"/>
</dbReference>
<reference evidence="8 9" key="1">
    <citation type="submission" date="2016-10" db="EMBL/GenBank/DDBJ databases">
        <title>Paenibacillus species isolates.</title>
        <authorList>
            <person name="Beno S.M."/>
        </authorList>
    </citation>
    <scope>NUCLEOTIDE SEQUENCE [LARGE SCALE GENOMIC DNA]</scope>
    <source>
        <strain evidence="6 9">FSL H7-0710</strain>
        <strain evidence="7 8">FSL H7-0918</strain>
    </source>
</reference>
<dbReference type="FunFam" id="3.20.20.450:FF:000001">
    <property type="entry name" value="Cyclic di-GMP phosphodiesterase yahA"/>
    <property type="match status" value="1"/>
</dbReference>
<feature type="transmembrane region" description="Helical" evidence="1">
    <location>
        <begin position="41"/>
        <end position="60"/>
    </location>
</feature>
<dbReference type="SUPFAM" id="SSF55785">
    <property type="entry name" value="PYP-like sensor domain (PAS domain)"/>
    <property type="match status" value="2"/>
</dbReference>
<dbReference type="NCBIfam" id="TIGR00254">
    <property type="entry name" value="GGDEF"/>
    <property type="match status" value="1"/>
</dbReference>
<dbReference type="AlphaFoldDB" id="A0A1R0XYA2"/>
<dbReference type="InterPro" id="IPR035919">
    <property type="entry name" value="EAL_sf"/>
</dbReference>
<dbReference type="InterPro" id="IPR000700">
    <property type="entry name" value="PAS-assoc_C"/>
</dbReference>
<dbReference type="Proteomes" id="UP000187323">
    <property type="component" value="Unassembled WGS sequence"/>
</dbReference>
<dbReference type="Gene3D" id="3.20.20.450">
    <property type="entry name" value="EAL domain"/>
    <property type="match status" value="1"/>
</dbReference>
<dbReference type="Proteomes" id="UP000187439">
    <property type="component" value="Unassembled WGS sequence"/>
</dbReference>
<feature type="transmembrane region" description="Helical" evidence="1">
    <location>
        <begin position="16"/>
        <end position="35"/>
    </location>
</feature>
<evidence type="ECO:0000259" key="2">
    <source>
        <dbReference type="PROSITE" id="PS50112"/>
    </source>
</evidence>
<dbReference type="InterPro" id="IPR029787">
    <property type="entry name" value="Nucleotide_cyclase"/>
</dbReference>
<dbReference type="InterPro" id="IPR001610">
    <property type="entry name" value="PAC"/>
</dbReference>
<dbReference type="SUPFAM" id="SSF141868">
    <property type="entry name" value="EAL domain-like"/>
    <property type="match status" value="1"/>
</dbReference>
<dbReference type="Gene3D" id="3.30.70.270">
    <property type="match status" value="1"/>
</dbReference>
<name>A0A1R0XYA2_9BACL</name>
<evidence type="ECO:0000259" key="5">
    <source>
        <dbReference type="PROSITE" id="PS50887"/>
    </source>
</evidence>
<accession>A0A1R0XYA2</accession>
<dbReference type="EMBL" id="MPTO01000012">
    <property type="protein sequence ID" value="OME19814.1"/>
    <property type="molecule type" value="Genomic_DNA"/>
</dbReference>
<evidence type="ECO:0000259" key="3">
    <source>
        <dbReference type="PROSITE" id="PS50113"/>
    </source>
</evidence>
<dbReference type="InterPro" id="IPR043128">
    <property type="entry name" value="Rev_trsase/Diguanyl_cyclase"/>
</dbReference>
<dbReference type="SMART" id="SM00091">
    <property type="entry name" value="PAS"/>
    <property type="match status" value="2"/>
</dbReference>
<dbReference type="Pfam" id="PF00990">
    <property type="entry name" value="GGDEF"/>
    <property type="match status" value="1"/>
</dbReference>
<dbReference type="InterPro" id="IPR001633">
    <property type="entry name" value="EAL_dom"/>
</dbReference>
<dbReference type="CDD" id="cd01949">
    <property type="entry name" value="GGDEF"/>
    <property type="match status" value="1"/>
</dbReference>
<dbReference type="SUPFAM" id="SSF55073">
    <property type="entry name" value="Nucleotide cyclase"/>
    <property type="match status" value="1"/>
</dbReference>
<dbReference type="SMART" id="SM00086">
    <property type="entry name" value="PAC"/>
    <property type="match status" value="2"/>
</dbReference>
<dbReference type="PANTHER" id="PTHR44757">
    <property type="entry name" value="DIGUANYLATE CYCLASE DGCP"/>
    <property type="match status" value="1"/>
</dbReference>
<evidence type="ECO:0000313" key="7">
    <source>
        <dbReference type="EMBL" id="OME19814.1"/>
    </source>
</evidence>
<dbReference type="EMBL" id="MPTC01000011">
    <property type="protein sequence ID" value="OMD40070.1"/>
    <property type="molecule type" value="Genomic_DNA"/>
</dbReference>
<dbReference type="OrthoDB" id="9759607at2"/>
<dbReference type="PROSITE" id="PS50113">
    <property type="entry name" value="PAC"/>
    <property type="match status" value="2"/>
</dbReference>
<dbReference type="InterPro" id="IPR013656">
    <property type="entry name" value="PAS_4"/>
</dbReference>
<protein>
    <recommendedName>
        <fullName evidence="10">GGDEF domain-containing protein</fullName>
    </recommendedName>
</protein>
<dbReference type="PROSITE" id="PS50883">
    <property type="entry name" value="EAL"/>
    <property type="match status" value="1"/>
</dbReference>
<feature type="domain" description="PAC" evidence="3">
    <location>
        <begin position="278"/>
        <end position="329"/>
    </location>
</feature>
<keyword evidence="1" id="KW-0812">Transmembrane</keyword>